<dbReference type="RefSeq" id="WP_011461007.1">
    <property type="nucleotide sequence ID" value="NC_007907.1"/>
</dbReference>
<dbReference type="InterPro" id="IPR013597">
    <property type="entry name" value="Mat_intron_G2"/>
</dbReference>
<dbReference type="AlphaFoldDB" id="Q24S93"/>
<protein>
    <recommendedName>
        <fullName evidence="1">Group II intron maturase-specific domain-containing protein</fullName>
    </recommendedName>
</protein>
<evidence type="ECO:0000313" key="3">
    <source>
        <dbReference type="Proteomes" id="UP000001946"/>
    </source>
</evidence>
<reference evidence="2 3" key="1">
    <citation type="journal article" date="2006" name="J. Bacteriol.">
        <title>Complete genome sequence of the dehalorespiring bacterium Desulfitobacterium hafniense Y51 and comparison with Dehalococcoides ethenogenes 195.</title>
        <authorList>
            <person name="Nonaka H."/>
            <person name="Keresztes G."/>
            <person name="Shinoda Y."/>
            <person name="Ikenaga Y."/>
            <person name="Abe M."/>
            <person name="Naito K."/>
            <person name="Inatomi K."/>
            <person name="Furukawa K."/>
            <person name="Inui M."/>
            <person name="Yukawa H."/>
        </authorList>
    </citation>
    <scope>NUCLEOTIDE SEQUENCE [LARGE SCALE GENOMIC DNA]</scope>
    <source>
        <strain evidence="2 3">Y51</strain>
    </source>
</reference>
<proteinExistence type="predicted"/>
<name>Q24S93_DESHY</name>
<organism evidence="2 3">
    <name type="scientific">Desulfitobacterium hafniense (strain Y51)</name>
    <dbReference type="NCBI Taxonomy" id="138119"/>
    <lineage>
        <taxon>Bacteria</taxon>
        <taxon>Bacillati</taxon>
        <taxon>Bacillota</taxon>
        <taxon>Clostridia</taxon>
        <taxon>Eubacteriales</taxon>
        <taxon>Desulfitobacteriaceae</taxon>
        <taxon>Desulfitobacterium</taxon>
    </lineage>
</organism>
<dbReference type="EMBL" id="AP008230">
    <property type="protein sequence ID" value="BAE85099.1"/>
    <property type="molecule type" value="Genomic_DNA"/>
</dbReference>
<gene>
    <name evidence="2" type="ordered locus">DSY3310</name>
</gene>
<dbReference type="Pfam" id="PF08388">
    <property type="entry name" value="GIIM"/>
    <property type="match status" value="1"/>
</dbReference>
<keyword evidence="3" id="KW-1185">Reference proteome</keyword>
<dbReference type="KEGG" id="dsy:DSY3310"/>
<accession>Q24S93</accession>
<evidence type="ECO:0000259" key="1">
    <source>
        <dbReference type="Pfam" id="PF08388"/>
    </source>
</evidence>
<dbReference type="Proteomes" id="UP000001946">
    <property type="component" value="Chromosome"/>
</dbReference>
<dbReference type="HOGENOM" id="CLU_2394936_0_0_9"/>
<dbReference type="eggNOG" id="COG3344">
    <property type="taxonomic scope" value="Bacteria"/>
</dbReference>
<evidence type="ECO:0000313" key="2">
    <source>
        <dbReference type="EMBL" id="BAE85099.1"/>
    </source>
</evidence>
<feature type="domain" description="Group II intron maturase-specific" evidence="1">
    <location>
        <begin position="1"/>
        <end position="43"/>
    </location>
</feature>
<sequence length="93" mass="11211">MNSVIRGWANYFRNFCPSMMKNELLKANLTLVRWAMRTQKRLRGRSARAVDWLGSIAKARPNKYRIWASSNKKYSWTLFVKRGKMNEERYIYE</sequence>
<dbReference type="STRING" id="138119.DSY3310"/>